<reference evidence="2 3" key="1">
    <citation type="submission" date="2018-06" db="EMBL/GenBank/DDBJ databases">
        <title>Actinomadura craniellae sp. nov. isolated from marine sponge Craniella sp.</title>
        <authorList>
            <person name="Li L."/>
            <person name="Xu Q.H."/>
            <person name="Lin H.W."/>
            <person name="Lu Y.H."/>
        </authorList>
    </citation>
    <scope>NUCLEOTIDE SEQUENCE [LARGE SCALE GENOMIC DNA]</scope>
    <source>
        <strain evidence="2 3">LHW63021</strain>
    </source>
</reference>
<dbReference type="GO" id="GO:0019290">
    <property type="term" value="P:siderophore biosynthetic process"/>
    <property type="evidence" value="ECO:0007669"/>
    <property type="project" value="TreeGrafter"/>
</dbReference>
<keyword evidence="3" id="KW-1185">Reference proteome</keyword>
<accession>A0A365H0R5</accession>
<dbReference type="RefSeq" id="WP_111870281.1">
    <property type="nucleotide sequence ID" value="NZ_QLYX01000012.1"/>
</dbReference>
<dbReference type="Pfam" id="PF03621">
    <property type="entry name" value="MbtH"/>
    <property type="match status" value="1"/>
</dbReference>
<evidence type="ECO:0000259" key="1">
    <source>
        <dbReference type="SMART" id="SM00923"/>
    </source>
</evidence>
<evidence type="ECO:0000313" key="3">
    <source>
        <dbReference type="Proteomes" id="UP000251891"/>
    </source>
</evidence>
<gene>
    <name evidence="2" type="ORF">DPM19_24070</name>
</gene>
<sequence>MSSPFDDADGVFLVVVDDEGRHSLWPLFAPVPAGWTTVHGPAGHEDCLDYVQRSWTGLGPLSPRWGRA</sequence>
<dbReference type="OrthoDB" id="7584480at2"/>
<dbReference type="AlphaFoldDB" id="A0A365H0R5"/>
<name>A0A365H0R5_9ACTN</name>
<dbReference type="InterPro" id="IPR005153">
    <property type="entry name" value="MbtH-like_dom"/>
</dbReference>
<dbReference type="Proteomes" id="UP000251891">
    <property type="component" value="Unassembled WGS sequence"/>
</dbReference>
<dbReference type="Gene3D" id="3.90.820.10">
    <property type="entry name" value="Structural Genomics, Unknown Function 30-nov-00 1gh9 Mol_id"/>
    <property type="match status" value="1"/>
</dbReference>
<dbReference type="InterPro" id="IPR038020">
    <property type="entry name" value="MbtH-like_sf"/>
</dbReference>
<dbReference type="SMART" id="SM00923">
    <property type="entry name" value="MbtH"/>
    <property type="match status" value="1"/>
</dbReference>
<proteinExistence type="predicted"/>
<protein>
    <submittedName>
        <fullName evidence="2">MbtH family protein</fullName>
    </submittedName>
</protein>
<organism evidence="2 3">
    <name type="scientific">Actinomadura craniellae</name>
    <dbReference type="NCBI Taxonomy" id="2231787"/>
    <lineage>
        <taxon>Bacteria</taxon>
        <taxon>Bacillati</taxon>
        <taxon>Actinomycetota</taxon>
        <taxon>Actinomycetes</taxon>
        <taxon>Streptosporangiales</taxon>
        <taxon>Thermomonosporaceae</taxon>
        <taxon>Actinomadura</taxon>
    </lineage>
</organism>
<dbReference type="PANTHER" id="PTHR38444:SF1">
    <property type="entry name" value="ENTEROBACTIN BIOSYNTHESIS PROTEIN YBDZ"/>
    <property type="match status" value="1"/>
</dbReference>
<comment type="caution">
    <text evidence="2">The sequence shown here is derived from an EMBL/GenBank/DDBJ whole genome shotgun (WGS) entry which is preliminary data.</text>
</comment>
<dbReference type="InterPro" id="IPR037407">
    <property type="entry name" value="MLP_fam"/>
</dbReference>
<dbReference type="SUPFAM" id="SSF160582">
    <property type="entry name" value="MbtH-like"/>
    <property type="match status" value="1"/>
</dbReference>
<feature type="domain" description="MbtH-like" evidence="1">
    <location>
        <begin position="3"/>
        <end position="53"/>
    </location>
</feature>
<dbReference type="GO" id="GO:0005829">
    <property type="term" value="C:cytosol"/>
    <property type="evidence" value="ECO:0007669"/>
    <property type="project" value="TreeGrafter"/>
</dbReference>
<dbReference type="EMBL" id="QLYX01000012">
    <property type="protein sequence ID" value="RAY12674.1"/>
    <property type="molecule type" value="Genomic_DNA"/>
</dbReference>
<evidence type="ECO:0000313" key="2">
    <source>
        <dbReference type="EMBL" id="RAY12674.1"/>
    </source>
</evidence>
<dbReference type="PANTHER" id="PTHR38444">
    <property type="entry name" value="ENTEROBACTIN BIOSYNTHESIS PROTEIN YBDZ"/>
    <property type="match status" value="1"/>
</dbReference>